<reference evidence="2 3" key="1">
    <citation type="submission" date="2014-04" db="EMBL/GenBank/DDBJ databases">
        <authorList>
            <person name="Sears C."/>
            <person name="Carroll K."/>
            <person name="Sack B.R."/>
            <person name="Qadri F."/>
            <person name="Myers L.L."/>
            <person name="Chung G.-T."/>
            <person name="Escheverria P."/>
            <person name="Fraser C.M."/>
            <person name="Sadzewicz L."/>
            <person name="Shefchek K.A."/>
            <person name="Tallon L."/>
            <person name="Das S.P."/>
            <person name="Daugherty S."/>
            <person name="Mongodin E.F."/>
        </authorList>
    </citation>
    <scope>NUCLEOTIDE SEQUENCE [LARGE SCALE GENOMIC DNA]</scope>
    <source>
        <strain evidence="2 3">3975 RP4</strain>
    </source>
</reference>
<proteinExistence type="predicted"/>
<evidence type="ECO:0000256" key="1">
    <source>
        <dbReference type="SAM" id="MobiDB-lite"/>
    </source>
</evidence>
<protein>
    <submittedName>
        <fullName evidence="2">Uncharacterized protein</fullName>
    </submittedName>
</protein>
<accession>A0A069S2D2</accession>
<sequence>MNIVPYRAKLPDLPLPEKRHGGAFQTVPWERYPHPRER</sequence>
<dbReference type="AlphaFoldDB" id="A0A069S2D2"/>
<dbReference type="EMBL" id="JNHM01000165">
    <property type="protein sequence ID" value="KDS44237.1"/>
    <property type="molecule type" value="Genomic_DNA"/>
</dbReference>
<evidence type="ECO:0000313" key="3">
    <source>
        <dbReference type="Proteomes" id="UP000027661"/>
    </source>
</evidence>
<dbReference type="PATRIC" id="fig|1339352.3.peg.4089"/>
<feature type="region of interest" description="Disordered" evidence="1">
    <location>
        <begin position="12"/>
        <end position="38"/>
    </location>
</feature>
<evidence type="ECO:0000313" key="2">
    <source>
        <dbReference type="EMBL" id="KDS44237.1"/>
    </source>
</evidence>
<comment type="caution">
    <text evidence="2">The sequence shown here is derived from an EMBL/GenBank/DDBJ whole genome shotgun (WGS) entry which is preliminary data.</text>
</comment>
<gene>
    <name evidence="2" type="ORF">M099_4363</name>
</gene>
<name>A0A069S2D2_PHOVU</name>
<organism evidence="2 3">
    <name type="scientific">Phocaeicola vulgatus str. 3975 RP4</name>
    <dbReference type="NCBI Taxonomy" id="1339352"/>
    <lineage>
        <taxon>Bacteria</taxon>
        <taxon>Pseudomonadati</taxon>
        <taxon>Bacteroidota</taxon>
        <taxon>Bacteroidia</taxon>
        <taxon>Bacteroidales</taxon>
        <taxon>Bacteroidaceae</taxon>
        <taxon>Phocaeicola</taxon>
    </lineage>
</organism>
<dbReference type="Proteomes" id="UP000027661">
    <property type="component" value="Unassembled WGS sequence"/>
</dbReference>